<keyword evidence="2" id="KW-1185">Reference proteome</keyword>
<evidence type="ECO:0000313" key="1">
    <source>
        <dbReference type="EMBL" id="KAI0028888.1"/>
    </source>
</evidence>
<organism evidence="1 2">
    <name type="scientific">Vararia minispora EC-137</name>
    <dbReference type="NCBI Taxonomy" id="1314806"/>
    <lineage>
        <taxon>Eukaryota</taxon>
        <taxon>Fungi</taxon>
        <taxon>Dikarya</taxon>
        <taxon>Basidiomycota</taxon>
        <taxon>Agaricomycotina</taxon>
        <taxon>Agaricomycetes</taxon>
        <taxon>Russulales</taxon>
        <taxon>Lachnocladiaceae</taxon>
        <taxon>Vararia</taxon>
    </lineage>
</organism>
<dbReference type="Proteomes" id="UP000814128">
    <property type="component" value="Unassembled WGS sequence"/>
</dbReference>
<proteinExistence type="predicted"/>
<name>A0ACB8QAP4_9AGAM</name>
<reference evidence="1" key="2">
    <citation type="journal article" date="2022" name="New Phytol.">
        <title>Evolutionary transition to the ectomycorrhizal habit in the genomes of a hyperdiverse lineage of mushroom-forming fungi.</title>
        <authorList>
            <person name="Looney B."/>
            <person name="Miyauchi S."/>
            <person name="Morin E."/>
            <person name="Drula E."/>
            <person name="Courty P.E."/>
            <person name="Kohler A."/>
            <person name="Kuo A."/>
            <person name="LaButti K."/>
            <person name="Pangilinan J."/>
            <person name="Lipzen A."/>
            <person name="Riley R."/>
            <person name="Andreopoulos W."/>
            <person name="He G."/>
            <person name="Johnson J."/>
            <person name="Nolan M."/>
            <person name="Tritt A."/>
            <person name="Barry K.W."/>
            <person name="Grigoriev I.V."/>
            <person name="Nagy L.G."/>
            <person name="Hibbett D."/>
            <person name="Henrissat B."/>
            <person name="Matheny P.B."/>
            <person name="Labbe J."/>
            <person name="Martin F.M."/>
        </authorList>
    </citation>
    <scope>NUCLEOTIDE SEQUENCE</scope>
    <source>
        <strain evidence="1">EC-137</strain>
    </source>
</reference>
<dbReference type="EMBL" id="MU273715">
    <property type="protein sequence ID" value="KAI0028888.1"/>
    <property type="molecule type" value="Genomic_DNA"/>
</dbReference>
<comment type="caution">
    <text evidence="1">The sequence shown here is derived from an EMBL/GenBank/DDBJ whole genome shotgun (WGS) entry which is preliminary data.</text>
</comment>
<gene>
    <name evidence="1" type="ORF">K488DRAFT_73414</name>
</gene>
<protein>
    <submittedName>
        <fullName evidence="1">Uncharacterized protein</fullName>
    </submittedName>
</protein>
<sequence>MSDPSSLPRLRLTATNALGSRPPTSPSRFGNISDGASSDCDRPHGATALLDVKRLLSKPAAPSRASLYSGTSDSDSPAVEVLRSHSPSLHSSHTLISTAPWLGFSGGARLTPSMSRYSQAEPVSSARPSTADRLRTRHDSSPLRNSPTSQPALMATTAPGVSADCTTTGEKDKDKDRPRLLRKRSQRKGENSALHPAISSLGVSSSMTARRPSTADGRLTHTGAMPSPKLTPAAAFAQAYKEQGVRRERLAATARGELSSPDSPDYPSRRTSVDAEGGAQPYYTVFGSQDTYAADSNDERRLDICASPLPPSIAATAPTSSVRRSLVRKVSGRFSRHKAASSFAAGISELPAIPSVKSRSSSSQQSEPRKSGSEPRKSGLEQRQNGEQRKSEEPRKSLQERRSMSLPQERRKSLQLTLDGLGVGVEELPYSKHKDSGAVSDGSPNASTGGKLWRLVKRISSTGLNGKYQARTGEPNTPALSPPPPVPEIPKDLLAAEGSLTPRPQNQPWQPPSAQISPSPFEPRGRRPSTATGMSKPSPISGRRSNTTRSSSPSSFFRPRTPSSASSVAEDVPPIPPILSPRAKRHDLASEDHFLSLPSSESGEGPSSGLRPPPSPDMPVFSIAGSVNNFSGQRRPSLQALPGLPDVHASVSPPPRPARSPHRPPVAGTSPPSSSLPSASTSPSPATRRVSQDILGTPERAESESGHSMATVSTARPSRGSSDPGAAPRVRMTFREMNTGPSAARTAQEKDAMWDDLLERSALAGGTLHLGSGALMSDTLRFSTISSTSSLSTHS</sequence>
<evidence type="ECO:0000313" key="2">
    <source>
        <dbReference type="Proteomes" id="UP000814128"/>
    </source>
</evidence>
<accession>A0ACB8QAP4</accession>
<reference evidence="1" key="1">
    <citation type="submission" date="2021-02" db="EMBL/GenBank/DDBJ databases">
        <authorList>
            <consortium name="DOE Joint Genome Institute"/>
            <person name="Ahrendt S."/>
            <person name="Looney B.P."/>
            <person name="Miyauchi S."/>
            <person name="Morin E."/>
            <person name="Drula E."/>
            <person name="Courty P.E."/>
            <person name="Chicoki N."/>
            <person name="Fauchery L."/>
            <person name="Kohler A."/>
            <person name="Kuo A."/>
            <person name="Labutti K."/>
            <person name="Pangilinan J."/>
            <person name="Lipzen A."/>
            <person name="Riley R."/>
            <person name="Andreopoulos W."/>
            <person name="He G."/>
            <person name="Johnson J."/>
            <person name="Barry K.W."/>
            <person name="Grigoriev I.V."/>
            <person name="Nagy L."/>
            <person name="Hibbett D."/>
            <person name="Henrissat B."/>
            <person name="Matheny P.B."/>
            <person name="Labbe J."/>
            <person name="Martin F."/>
        </authorList>
    </citation>
    <scope>NUCLEOTIDE SEQUENCE</scope>
    <source>
        <strain evidence="1">EC-137</strain>
    </source>
</reference>